<feature type="transmembrane region" description="Helical" evidence="1">
    <location>
        <begin position="95"/>
        <end position="114"/>
    </location>
</feature>
<evidence type="ECO:0008006" key="4">
    <source>
        <dbReference type="Google" id="ProtNLM"/>
    </source>
</evidence>
<dbReference type="Pfam" id="PF10861">
    <property type="entry name" value="DUF2784"/>
    <property type="match status" value="1"/>
</dbReference>
<organism evidence="2 3">
    <name type="scientific">Amycolatopsis ultiminotia</name>
    <dbReference type="NCBI Taxonomy" id="543629"/>
    <lineage>
        <taxon>Bacteria</taxon>
        <taxon>Bacillati</taxon>
        <taxon>Actinomycetota</taxon>
        <taxon>Actinomycetes</taxon>
        <taxon>Pseudonocardiales</taxon>
        <taxon>Pseudonocardiaceae</taxon>
        <taxon>Amycolatopsis</taxon>
    </lineage>
</organism>
<evidence type="ECO:0000256" key="1">
    <source>
        <dbReference type="SAM" id="Phobius"/>
    </source>
</evidence>
<dbReference type="Proteomes" id="UP001500689">
    <property type="component" value="Unassembled WGS sequence"/>
</dbReference>
<proteinExistence type="predicted"/>
<dbReference type="InterPro" id="IPR021218">
    <property type="entry name" value="DUF2784"/>
</dbReference>
<dbReference type="RefSeq" id="WP_344862316.1">
    <property type="nucleotide sequence ID" value="NZ_BAAAZN010000008.1"/>
</dbReference>
<keyword evidence="1" id="KW-1133">Transmembrane helix</keyword>
<comment type="caution">
    <text evidence="2">The sequence shown here is derived from an EMBL/GenBank/DDBJ whole genome shotgun (WGS) entry which is preliminary data.</text>
</comment>
<protein>
    <recommendedName>
        <fullName evidence="4">DUF2784 domain-containing protein</fullName>
    </recommendedName>
</protein>
<dbReference type="EMBL" id="BAAAZN010000008">
    <property type="protein sequence ID" value="GAA3554086.1"/>
    <property type="molecule type" value="Genomic_DNA"/>
</dbReference>
<gene>
    <name evidence="2" type="ORF">GCM10022222_42200</name>
</gene>
<feature type="transmembrane region" description="Helical" evidence="1">
    <location>
        <begin position="6"/>
        <end position="27"/>
    </location>
</feature>
<keyword evidence="1" id="KW-0812">Transmembrane</keyword>
<name>A0ABP6WP75_9PSEU</name>
<evidence type="ECO:0000313" key="2">
    <source>
        <dbReference type="EMBL" id="GAA3554086.1"/>
    </source>
</evidence>
<feature type="transmembrane region" description="Helical" evidence="1">
    <location>
        <begin position="34"/>
        <end position="53"/>
    </location>
</feature>
<sequence>MIGQLLAYFLLCFHFVVLGFLIFGGFLAWRWPRVLLAHFPLVVWGVLSSVFPLDCPITAAENWARGIGGLPQYDRGFVETYLAGVVYDPDHVNHFRAAMALFVLAGWAGAWWCARRRAARRTPVPAGTGNGRISLR</sequence>
<evidence type="ECO:0000313" key="3">
    <source>
        <dbReference type="Proteomes" id="UP001500689"/>
    </source>
</evidence>
<reference evidence="3" key="1">
    <citation type="journal article" date="2019" name="Int. J. Syst. Evol. Microbiol.">
        <title>The Global Catalogue of Microorganisms (GCM) 10K type strain sequencing project: providing services to taxonomists for standard genome sequencing and annotation.</title>
        <authorList>
            <consortium name="The Broad Institute Genomics Platform"/>
            <consortium name="The Broad Institute Genome Sequencing Center for Infectious Disease"/>
            <person name="Wu L."/>
            <person name="Ma J."/>
        </authorList>
    </citation>
    <scope>NUCLEOTIDE SEQUENCE [LARGE SCALE GENOMIC DNA]</scope>
    <source>
        <strain evidence="3">JCM 16898</strain>
    </source>
</reference>
<keyword evidence="1" id="KW-0472">Membrane</keyword>
<keyword evidence="3" id="KW-1185">Reference proteome</keyword>
<accession>A0ABP6WP75</accession>